<name>A0AAD6S9F2_9AGAR</name>
<reference evidence="1" key="1">
    <citation type="submission" date="2023-03" db="EMBL/GenBank/DDBJ databases">
        <title>Massive genome expansion in bonnet fungi (Mycena s.s.) driven by repeated elements and novel gene families across ecological guilds.</title>
        <authorList>
            <consortium name="Lawrence Berkeley National Laboratory"/>
            <person name="Harder C.B."/>
            <person name="Miyauchi S."/>
            <person name="Viragh M."/>
            <person name="Kuo A."/>
            <person name="Thoen E."/>
            <person name="Andreopoulos B."/>
            <person name="Lu D."/>
            <person name="Skrede I."/>
            <person name="Drula E."/>
            <person name="Henrissat B."/>
            <person name="Morin E."/>
            <person name="Kohler A."/>
            <person name="Barry K."/>
            <person name="LaButti K."/>
            <person name="Morin E."/>
            <person name="Salamov A."/>
            <person name="Lipzen A."/>
            <person name="Mereny Z."/>
            <person name="Hegedus B."/>
            <person name="Baldrian P."/>
            <person name="Stursova M."/>
            <person name="Weitz H."/>
            <person name="Taylor A."/>
            <person name="Grigoriev I.V."/>
            <person name="Nagy L.G."/>
            <person name="Martin F."/>
            <person name="Kauserud H."/>
        </authorList>
    </citation>
    <scope>NUCLEOTIDE SEQUENCE</scope>
    <source>
        <strain evidence="1">CBHHK200</strain>
    </source>
</reference>
<keyword evidence="2" id="KW-1185">Reference proteome</keyword>
<dbReference type="EMBL" id="JARJCM010000184">
    <property type="protein sequence ID" value="KAJ7023674.1"/>
    <property type="molecule type" value="Genomic_DNA"/>
</dbReference>
<gene>
    <name evidence="1" type="ORF">C8F04DRAFT_1304511</name>
</gene>
<feature type="non-terminal residue" evidence="1">
    <location>
        <position position="1"/>
    </location>
</feature>
<comment type="caution">
    <text evidence="1">The sequence shown here is derived from an EMBL/GenBank/DDBJ whole genome shotgun (WGS) entry which is preliminary data.</text>
</comment>
<proteinExistence type="predicted"/>
<evidence type="ECO:0000313" key="2">
    <source>
        <dbReference type="Proteomes" id="UP001218188"/>
    </source>
</evidence>
<organism evidence="1 2">
    <name type="scientific">Mycena alexandri</name>
    <dbReference type="NCBI Taxonomy" id="1745969"/>
    <lineage>
        <taxon>Eukaryota</taxon>
        <taxon>Fungi</taxon>
        <taxon>Dikarya</taxon>
        <taxon>Basidiomycota</taxon>
        <taxon>Agaricomycotina</taxon>
        <taxon>Agaricomycetes</taxon>
        <taxon>Agaricomycetidae</taxon>
        <taxon>Agaricales</taxon>
        <taxon>Marasmiineae</taxon>
        <taxon>Mycenaceae</taxon>
        <taxon>Mycena</taxon>
    </lineage>
</organism>
<protein>
    <submittedName>
        <fullName evidence="1">Uncharacterized protein</fullName>
    </submittedName>
</protein>
<sequence>MIHLRLTTLASQADHSLCSHAPPRISTSRSTPRPLWSSIPPRACLQVVSGLQHEFVRATPRIDFTACGVRCATDVGSRTRVGTFCLPLISSLRHRLPQSLSLLVHQHWSDPPQCCCCSPVVFLHSSVRQPCDTTYSVHGPSRTPYRRPPSLLSASCAHWSDPPQCCCCSLVVFFPFLCSPTESVRHHLLCPWTVAHPLPPSAVPSFCLELPPLPRRPRTPLSSPGERFFVVARICVRARGAHHILFPSLHA</sequence>
<accession>A0AAD6S9F2</accession>
<dbReference type="Proteomes" id="UP001218188">
    <property type="component" value="Unassembled WGS sequence"/>
</dbReference>
<dbReference type="AlphaFoldDB" id="A0AAD6S9F2"/>
<evidence type="ECO:0000313" key="1">
    <source>
        <dbReference type="EMBL" id="KAJ7023674.1"/>
    </source>
</evidence>